<organism evidence="1 2">
    <name type="scientific">Madurella fahalii</name>
    <dbReference type="NCBI Taxonomy" id="1157608"/>
    <lineage>
        <taxon>Eukaryota</taxon>
        <taxon>Fungi</taxon>
        <taxon>Dikarya</taxon>
        <taxon>Ascomycota</taxon>
        <taxon>Pezizomycotina</taxon>
        <taxon>Sordariomycetes</taxon>
        <taxon>Sordariomycetidae</taxon>
        <taxon>Sordariales</taxon>
        <taxon>Sordariales incertae sedis</taxon>
        <taxon>Madurella</taxon>
    </lineage>
</organism>
<keyword evidence="2" id="KW-1185">Reference proteome</keyword>
<dbReference type="EMBL" id="BAAFSV010000004">
    <property type="protein sequence ID" value="GAB1318205.1"/>
    <property type="molecule type" value="Genomic_DNA"/>
</dbReference>
<dbReference type="GeneID" id="98179158"/>
<evidence type="ECO:0000313" key="2">
    <source>
        <dbReference type="Proteomes" id="UP001628179"/>
    </source>
</evidence>
<reference evidence="1 2" key="1">
    <citation type="submission" date="2024-09" db="EMBL/GenBank/DDBJ databases">
        <title>Itraconazole resistance in Madurella fahalii resulting from another homologue of gene encoding cytochrome P450 14-alpha sterol demethylase (CYP51).</title>
        <authorList>
            <person name="Yoshioka I."/>
            <person name="Fahal A.H."/>
            <person name="Kaneko S."/>
            <person name="Yaguchi T."/>
        </authorList>
    </citation>
    <scope>NUCLEOTIDE SEQUENCE [LARGE SCALE GENOMIC DNA]</scope>
    <source>
        <strain evidence="1 2">IFM 68171</strain>
    </source>
</reference>
<proteinExistence type="predicted"/>
<sequence length="90" mass="10114">MGKDFYWNPTDGEGYALAKSYGLEEPVPIMRTTRESGSVICMFGAAGDKYFLWNQIEDIVCEIEEPTSPGTIKEEIAKKDFTGLRLKELS</sequence>
<comment type="caution">
    <text evidence="1">The sequence shown here is derived from an EMBL/GenBank/DDBJ whole genome shotgun (WGS) entry which is preliminary data.</text>
</comment>
<dbReference type="RefSeq" id="XP_070919936.1">
    <property type="nucleotide sequence ID" value="XM_071063835.1"/>
</dbReference>
<dbReference type="Proteomes" id="UP001628179">
    <property type="component" value="Unassembled WGS sequence"/>
</dbReference>
<evidence type="ECO:0000313" key="1">
    <source>
        <dbReference type="EMBL" id="GAB1318205.1"/>
    </source>
</evidence>
<accession>A0ABQ0GKJ2</accession>
<name>A0ABQ0GKJ2_9PEZI</name>
<protein>
    <submittedName>
        <fullName evidence="1">Uncharacterized protein</fullName>
    </submittedName>
</protein>
<gene>
    <name evidence="1" type="ORF">MFIFM68171_08415</name>
</gene>